<evidence type="ECO:0000313" key="2">
    <source>
        <dbReference type="EMBL" id="NUB43378.1"/>
    </source>
</evidence>
<proteinExistence type="predicted"/>
<dbReference type="InterPro" id="IPR005632">
    <property type="entry name" value="Chaperone_Skp"/>
</dbReference>
<dbReference type="EMBL" id="WHUT02000001">
    <property type="protein sequence ID" value="NUB43378.1"/>
    <property type="molecule type" value="Genomic_DNA"/>
</dbReference>
<dbReference type="GO" id="GO:0051082">
    <property type="term" value="F:unfolded protein binding"/>
    <property type="evidence" value="ECO:0007669"/>
    <property type="project" value="InterPro"/>
</dbReference>
<dbReference type="Pfam" id="PF03938">
    <property type="entry name" value="OmpH"/>
    <property type="match status" value="1"/>
</dbReference>
<dbReference type="Gene3D" id="3.30.910.20">
    <property type="entry name" value="Skp domain"/>
    <property type="match status" value="1"/>
</dbReference>
<evidence type="ECO:0000256" key="1">
    <source>
        <dbReference type="SAM" id="SignalP"/>
    </source>
</evidence>
<keyword evidence="1" id="KW-0732">Signal</keyword>
<dbReference type="SUPFAM" id="SSF111384">
    <property type="entry name" value="OmpH-like"/>
    <property type="match status" value="1"/>
</dbReference>
<reference evidence="2" key="1">
    <citation type="submission" date="2020-05" db="EMBL/GenBank/DDBJ databases">
        <title>Fertoebacter nigrum gen. nov., sp. nov., a new member of the family Rhodobacteraceae.</title>
        <authorList>
            <person name="Szuroczki S."/>
            <person name="Abbaszade G."/>
            <person name="Buni D."/>
            <person name="Schumann P."/>
            <person name="Toth E."/>
        </authorList>
    </citation>
    <scope>NUCLEOTIDE SEQUENCE</scope>
    <source>
        <strain evidence="2">RG-N-1a</strain>
    </source>
</reference>
<dbReference type="InterPro" id="IPR024930">
    <property type="entry name" value="Skp_dom_sf"/>
</dbReference>
<comment type="caution">
    <text evidence="2">The sequence shown here is derived from an EMBL/GenBank/DDBJ whole genome shotgun (WGS) entry which is preliminary data.</text>
</comment>
<dbReference type="SMART" id="SM00935">
    <property type="entry name" value="OmpH"/>
    <property type="match status" value="1"/>
</dbReference>
<protein>
    <submittedName>
        <fullName evidence="2">OmpH family outer membrane protein</fullName>
    </submittedName>
</protein>
<feature type="signal peptide" evidence="1">
    <location>
        <begin position="1"/>
        <end position="24"/>
    </location>
</feature>
<evidence type="ECO:0000313" key="3">
    <source>
        <dbReference type="Proteomes" id="UP000484076"/>
    </source>
</evidence>
<gene>
    <name evidence="2" type="ORF">GEU84_003190</name>
</gene>
<dbReference type="Proteomes" id="UP000484076">
    <property type="component" value="Unassembled WGS sequence"/>
</dbReference>
<accession>A0A8X8GWY1</accession>
<organism evidence="2 3">
    <name type="scientific">Fertoeibacter niger</name>
    <dbReference type="NCBI Taxonomy" id="2656921"/>
    <lineage>
        <taxon>Bacteria</taxon>
        <taxon>Pseudomonadati</taxon>
        <taxon>Pseudomonadota</taxon>
        <taxon>Alphaproteobacteria</taxon>
        <taxon>Rhodobacterales</taxon>
        <taxon>Paracoccaceae</taxon>
        <taxon>Fertoeibacter</taxon>
    </lineage>
</organism>
<keyword evidence="3" id="KW-1185">Reference proteome</keyword>
<dbReference type="AlphaFoldDB" id="A0A8X8GWY1"/>
<feature type="chain" id="PRO_5036497507" evidence="1">
    <location>
        <begin position="25"/>
        <end position="197"/>
    </location>
</feature>
<name>A0A8X8GWY1_9RHOB</name>
<sequence length="197" mass="21051">MHGLRAFLPAVLMLGLAGPLAAQGADTTVPPAGILTVTQERLFSGSRIGQAAEARFQAESRALVAENREIETALEAEERDLTNRRATLPPEEFRALADAFDAKAEGIRDAREAKSRALTRQRDEDRQRIFAAAVPVLAALMEEMGAVAIIERSTVLISFDRIDITEAAIARLDQVLGDGSALPEAPGDDPGTPRAAP</sequence>